<dbReference type="FunFam" id="3.30.70.330:FF:001015">
    <property type="entry name" value="Uncharacterized protein"/>
    <property type="match status" value="1"/>
</dbReference>
<reference evidence="24" key="1">
    <citation type="submission" date="2020-12" db="EMBL/GenBank/DDBJ databases">
        <authorList>
            <consortium name="Molecular Ecology Group"/>
        </authorList>
    </citation>
    <scope>NUCLEOTIDE SEQUENCE</scope>
    <source>
        <strain evidence="24">TBG_1078</strain>
    </source>
</reference>
<proteinExistence type="inferred from homology"/>
<dbReference type="GO" id="GO:0003735">
    <property type="term" value="F:structural constituent of ribosome"/>
    <property type="evidence" value="ECO:0007669"/>
    <property type="project" value="InterPro"/>
</dbReference>
<evidence type="ECO:0000256" key="2">
    <source>
        <dbReference type="ARBA" id="ARBA00004496"/>
    </source>
</evidence>
<dbReference type="NCBIfam" id="NF011118">
    <property type="entry name" value="PRK14548.1"/>
    <property type="match status" value="1"/>
</dbReference>
<comment type="subunit">
    <text evidence="19">Component of the large ribosomal subunit. Interacts with LYAR and GNL2. Interacts with MDM2; this interaction may promote MDM2-mediated p53/TP53 polyubiquitination. Directly interacts (via BIB domain) with IPO5, IPO7, KPNB1 and TNPO1; these interactions are involved in RPL23A nuclear import for the assembly of ribosomal subunits. Interacts with IPO8.</text>
</comment>
<feature type="compositionally biased region" description="Basic and acidic residues" evidence="22">
    <location>
        <begin position="1"/>
        <end position="19"/>
    </location>
</feature>
<evidence type="ECO:0000256" key="13">
    <source>
        <dbReference type="ARBA" id="ARBA00022990"/>
    </source>
</evidence>
<evidence type="ECO:0000256" key="3">
    <source>
        <dbReference type="ARBA" id="ARBA00006700"/>
    </source>
</evidence>
<evidence type="ECO:0000256" key="5">
    <source>
        <dbReference type="ARBA" id="ARBA00022490"/>
    </source>
</evidence>
<dbReference type="HAMAP" id="MF_01369_A">
    <property type="entry name" value="Ribosomal_uL23_A"/>
    <property type="match status" value="1"/>
</dbReference>
<dbReference type="Gene3D" id="3.30.70.330">
    <property type="match status" value="1"/>
</dbReference>
<evidence type="ECO:0000256" key="7">
    <source>
        <dbReference type="ARBA" id="ARBA00022553"/>
    </source>
</evidence>
<evidence type="ECO:0000313" key="24">
    <source>
        <dbReference type="EMBL" id="CAD7673135.1"/>
    </source>
</evidence>
<accession>A0A811YBK1</accession>
<keyword evidence="14" id="KW-0539">Nucleus</keyword>
<dbReference type="InterPro" id="IPR012677">
    <property type="entry name" value="Nucleotide-bd_a/b_plait_sf"/>
</dbReference>
<evidence type="ECO:0000256" key="8">
    <source>
        <dbReference type="ARBA" id="ARBA00022730"/>
    </source>
</evidence>
<dbReference type="Proteomes" id="UP000645828">
    <property type="component" value="Unassembled WGS sequence"/>
</dbReference>
<keyword evidence="9" id="KW-0832">Ubl conjugation</keyword>
<keyword evidence="4" id="KW-0488">Methylation</keyword>
<feature type="compositionally biased region" description="Basic residues" evidence="22">
    <location>
        <begin position="20"/>
        <end position="46"/>
    </location>
</feature>
<evidence type="ECO:0000259" key="23">
    <source>
        <dbReference type="Pfam" id="PF03939"/>
    </source>
</evidence>
<evidence type="ECO:0000256" key="15">
    <source>
        <dbReference type="ARBA" id="ARBA00023274"/>
    </source>
</evidence>
<dbReference type="InterPro" id="IPR013025">
    <property type="entry name" value="Ribosomal_uL23-like"/>
</dbReference>
<evidence type="ECO:0000256" key="4">
    <source>
        <dbReference type="ARBA" id="ARBA00022481"/>
    </source>
</evidence>
<evidence type="ECO:0000256" key="21">
    <source>
        <dbReference type="RuleBase" id="RU003934"/>
    </source>
</evidence>
<evidence type="ECO:0000256" key="12">
    <source>
        <dbReference type="ARBA" id="ARBA00022980"/>
    </source>
</evidence>
<dbReference type="AlphaFoldDB" id="A0A811YBK1"/>
<dbReference type="InterPro" id="IPR005633">
    <property type="entry name" value="Ribosomal_uL23_N"/>
</dbReference>
<evidence type="ECO:0000256" key="22">
    <source>
        <dbReference type="SAM" id="MobiDB-lite"/>
    </source>
</evidence>
<evidence type="ECO:0000256" key="10">
    <source>
        <dbReference type="ARBA" id="ARBA00022884"/>
    </source>
</evidence>
<keyword evidence="7" id="KW-0597">Phosphoprotein</keyword>
<name>A0A811YBK1_NYCPR</name>
<keyword evidence="6" id="KW-1017">Isopeptide bond</keyword>
<dbReference type="InterPro" id="IPR019985">
    <property type="entry name" value="Ribosomal_uL23"/>
</dbReference>
<dbReference type="EMBL" id="CAJHUB010000670">
    <property type="protein sequence ID" value="CAD7673135.1"/>
    <property type="molecule type" value="Genomic_DNA"/>
</dbReference>
<comment type="caution">
    <text evidence="24">The sequence shown here is derived from an EMBL/GenBank/DDBJ whole genome shotgun (WGS) entry which is preliminary data.</text>
</comment>
<comment type="subcellular location">
    <subcellularLocation>
        <location evidence="2">Cytoplasm</location>
    </subcellularLocation>
    <subcellularLocation>
        <location evidence="1">Nucleus</location>
    </subcellularLocation>
</comment>
<dbReference type="InterPro" id="IPR001014">
    <property type="entry name" value="Ribosomal_uL23_CS"/>
</dbReference>
<keyword evidence="12 21" id="KW-0689">Ribosomal protein</keyword>
<evidence type="ECO:0000256" key="16">
    <source>
        <dbReference type="ARBA" id="ARBA00044537"/>
    </source>
</evidence>
<dbReference type="Pfam" id="PF00276">
    <property type="entry name" value="Ribosomal_L23"/>
    <property type="match status" value="1"/>
</dbReference>
<dbReference type="GO" id="GO:0022625">
    <property type="term" value="C:cytosolic large ribosomal subunit"/>
    <property type="evidence" value="ECO:0007669"/>
    <property type="project" value="UniProtKB-ARBA"/>
</dbReference>
<evidence type="ECO:0000256" key="20">
    <source>
        <dbReference type="ARBA" id="ARBA00079056"/>
    </source>
</evidence>
<evidence type="ECO:0000256" key="17">
    <source>
        <dbReference type="ARBA" id="ARBA00044564"/>
    </source>
</evidence>
<dbReference type="GO" id="GO:0006412">
    <property type="term" value="P:translation"/>
    <property type="evidence" value="ECO:0007669"/>
    <property type="project" value="InterPro"/>
</dbReference>
<keyword evidence="8" id="KW-0699">rRNA-binding</keyword>
<organism evidence="24 25">
    <name type="scientific">Nyctereutes procyonoides</name>
    <name type="common">Raccoon dog</name>
    <name type="synonym">Canis procyonoides</name>
    <dbReference type="NCBI Taxonomy" id="34880"/>
    <lineage>
        <taxon>Eukaryota</taxon>
        <taxon>Metazoa</taxon>
        <taxon>Chordata</taxon>
        <taxon>Craniata</taxon>
        <taxon>Vertebrata</taxon>
        <taxon>Euteleostomi</taxon>
        <taxon>Mammalia</taxon>
        <taxon>Eutheria</taxon>
        <taxon>Laurasiatheria</taxon>
        <taxon>Carnivora</taxon>
        <taxon>Caniformia</taxon>
        <taxon>Canidae</taxon>
        <taxon>Nyctereutes</taxon>
    </lineage>
</organism>
<feature type="domain" description="Large ribosomal subunit protein uL23 N-terminal" evidence="23">
    <location>
        <begin position="17"/>
        <end position="41"/>
    </location>
</feature>
<keyword evidence="13" id="KW-0007">Acetylation</keyword>
<dbReference type="Pfam" id="PF03939">
    <property type="entry name" value="Ribosomal_L23eN"/>
    <property type="match status" value="1"/>
</dbReference>
<feature type="region of interest" description="Disordered" evidence="22">
    <location>
        <begin position="1"/>
        <end position="57"/>
    </location>
</feature>
<keyword evidence="25" id="KW-1185">Reference proteome</keyword>
<comment type="function">
    <text evidence="18">Component of the large ribosomal subunit. The ribosome is a large ribonucleoprotein complex responsible for the synthesis of proteins in the cell. Binds a specific region on the 26S rRNA. May promote p53/TP53 degradation possibly through the stimulation of MDM2-mediated TP53 polyubiquitination.</text>
</comment>
<evidence type="ECO:0000256" key="1">
    <source>
        <dbReference type="ARBA" id="ARBA00004123"/>
    </source>
</evidence>
<evidence type="ECO:0000256" key="18">
    <source>
        <dbReference type="ARBA" id="ARBA00045456"/>
    </source>
</evidence>
<gene>
    <name evidence="24" type="ORF">NYPRO_LOCUS5929</name>
</gene>
<evidence type="ECO:0000256" key="14">
    <source>
        <dbReference type="ARBA" id="ARBA00023242"/>
    </source>
</evidence>
<evidence type="ECO:0000256" key="6">
    <source>
        <dbReference type="ARBA" id="ARBA00022499"/>
    </source>
</evidence>
<evidence type="ECO:0000256" key="11">
    <source>
        <dbReference type="ARBA" id="ARBA00022934"/>
    </source>
</evidence>
<dbReference type="SUPFAM" id="SSF54189">
    <property type="entry name" value="Ribosomal proteins S24e, L23 and L15e"/>
    <property type="match status" value="1"/>
</dbReference>
<keyword evidence="10" id="KW-0694">RNA-binding</keyword>
<dbReference type="InterPro" id="IPR012678">
    <property type="entry name" value="Ribosomal_uL23/eL15/eS24_sf"/>
</dbReference>
<evidence type="ECO:0000256" key="9">
    <source>
        <dbReference type="ARBA" id="ARBA00022843"/>
    </source>
</evidence>
<evidence type="ECO:0000313" key="25">
    <source>
        <dbReference type="Proteomes" id="UP000645828"/>
    </source>
</evidence>
<sequence length="142" mass="15735">MAPKAKKEAPAPPKGEAKAKALKAKKAVLKGVHSHKKKRRSARHLHSKDPRPCVSEGSPNILERFPLTTESAMKKIEDNNTLVFIVDVKANKHQIKQAVKKLYDIDVAKVNTLIRPDGEKKAYVRLAPDYDALDVANKIGII</sequence>
<dbReference type="GO" id="GO:0019843">
    <property type="term" value="F:rRNA binding"/>
    <property type="evidence" value="ECO:0007669"/>
    <property type="project" value="UniProtKB-KW"/>
</dbReference>
<keyword evidence="11" id="KW-0164">Citrullination</keyword>
<protein>
    <recommendedName>
        <fullName evidence="16">Large ribosomal subunit protein uL23</fullName>
    </recommendedName>
    <alternativeName>
        <fullName evidence="17 20">60S ribosomal protein L23a</fullName>
    </alternativeName>
</protein>
<keyword evidence="15 21" id="KW-0687">Ribonucleoprotein</keyword>
<dbReference type="NCBIfam" id="TIGR03636">
    <property type="entry name" value="uL23_arch"/>
    <property type="match status" value="1"/>
</dbReference>
<dbReference type="GO" id="GO:0005634">
    <property type="term" value="C:nucleus"/>
    <property type="evidence" value="ECO:0007669"/>
    <property type="project" value="UniProtKB-SubCell"/>
</dbReference>
<evidence type="ECO:0000256" key="19">
    <source>
        <dbReference type="ARBA" id="ARBA00047152"/>
    </source>
</evidence>
<comment type="similarity">
    <text evidence="3 21">Belongs to the universal ribosomal protein uL23 family.</text>
</comment>
<keyword evidence="5" id="KW-0963">Cytoplasm</keyword>
<dbReference type="PANTHER" id="PTHR11620">
    <property type="entry name" value="60S RIBOSOMAL PROTEIN L23A"/>
    <property type="match status" value="1"/>
</dbReference>
<dbReference type="PROSITE" id="PS00050">
    <property type="entry name" value="RIBOSOMAL_L23"/>
    <property type="match status" value="1"/>
</dbReference>